<name>A0A9P8Q861_WICPI</name>
<evidence type="ECO:0000313" key="2">
    <source>
        <dbReference type="EMBL" id="KAH3685858.1"/>
    </source>
</evidence>
<organism evidence="2 3">
    <name type="scientific">Wickerhamomyces pijperi</name>
    <name type="common">Yeast</name>
    <name type="synonym">Pichia pijperi</name>
    <dbReference type="NCBI Taxonomy" id="599730"/>
    <lineage>
        <taxon>Eukaryota</taxon>
        <taxon>Fungi</taxon>
        <taxon>Dikarya</taxon>
        <taxon>Ascomycota</taxon>
        <taxon>Saccharomycotina</taxon>
        <taxon>Saccharomycetes</taxon>
        <taxon>Phaffomycetales</taxon>
        <taxon>Wickerhamomycetaceae</taxon>
        <taxon>Wickerhamomyces</taxon>
    </lineage>
</organism>
<evidence type="ECO:0000256" key="1">
    <source>
        <dbReference type="SAM" id="MobiDB-lite"/>
    </source>
</evidence>
<dbReference type="Proteomes" id="UP000774326">
    <property type="component" value="Unassembled WGS sequence"/>
</dbReference>
<proteinExistence type="predicted"/>
<accession>A0A9P8Q861</accession>
<keyword evidence="3" id="KW-1185">Reference proteome</keyword>
<reference evidence="2" key="1">
    <citation type="journal article" date="2021" name="Open Biol.">
        <title>Shared evolutionary footprints suggest mitochondrial oxidative damage underlies multiple complex I losses in fungi.</title>
        <authorList>
            <person name="Schikora-Tamarit M.A."/>
            <person name="Marcet-Houben M."/>
            <person name="Nosek J."/>
            <person name="Gabaldon T."/>
        </authorList>
    </citation>
    <scope>NUCLEOTIDE SEQUENCE</scope>
    <source>
        <strain evidence="2">CBS2887</strain>
    </source>
</reference>
<dbReference type="AlphaFoldDB" id="A0A9P8Q861"/>
<feature type="compositionally biased region" description="Low complexity" evidence="1">
    <location>
        <begin position="68"/>
        <end position="82"/>
    </location>
</feature>
<protein>
    <submittedName>
        <fullName evidence="2">Uncharacterized protein</fullName>
    </submittedName>
</protein>
<reference evidence="2" key="2">
    <citation type="submission" date="2021-01" db="EMBL/GenBank/DDBJ databases">
        <authorList>
            <person name="Schikora-Tamarit M.A."/>
        </authorList>
    </citation>
    <scope>NUCLEOTIDE SEQUENCE</scope>
    <source>
        <strain evidence="2">CBS2887</strain>
    </source>
</reference>
<gene>
    <name evidence="2" type="ORF">WICPIJ_003146</name>
</gene>
<sequence>MNSLLLWLMRTLEISEPSWTKSADDNTSSFNMKLTNLWANLAYSSLSNSLVGFTMTPSSLEMSKKSSKSGNISLNSSSDSSVVSVCLYNEPSSAALAS</sequence>
<dbReference type="EMBL" id="JAEUBG010001747">
    <property type="protein sequence ID" value="KAH3685858.1"/>
    <property type="molecule type" value="Genomic_DNA"/>
</dbReference>
<evidence type="ECO:0000313" key="3">
    <source>
        <dbReference type="Proteomes" id="UP000774326"/>
    </source>
</evidence>
<feature type="region of interest" description="Disordered" evidence="1">
    <location>
        <begin position="63"/>
        <end position="82"/>
    </location>
</feature>
<comment type="caution">
    <text evidence="2">The sequence shown here is derived from an EMBL/GenBank/DDBJ whole genome shotgun (WGS) entry which is preliminary data.</text>
</comment>